<evidence type="ECO:0000313" key="2">
    <source>
        <dbReference type="Proteomes" id="UP001342314"/>
    </source>
</evidence>
<protein>
    <submittedName>
        <fullName evidence="1">Uncharacterized protein</fullName>
    </submittedName>
</protein>
<proteinExistence type="predicted"/>
<dbReference type="Proteomes" id="UP001342314">
    <property type="component" value="Unassembled WGS sequence"/>
</dbReference>
<sequence length="264" mass="28049">MLTSTINHGRGKAVSAFVGVFSDPIQALQLVQQSSSSLVGSNAPSSPMEIGALNINVSAGVAHTARRLIHKTAPAQLTAMGAALSISNPAEFDKAPPTVVILLALTDGQIKLSVNTLPRFSPANWEAVAATAGPSAFVRFGCRVNLDAPHLVEMGTLRMQGSDVLRNDRHGANAEGSTASFLAKLRRPGGVKISFVKYDSMSGNVWSFNLPTVLLSEVGRGQYPFRLLLLIGSMLQRLRDEGEAEGTSYGALVPFVLYQRSPHL</sequence>
<keyword evidence="2" id="KW-1185">Reference proteome</keyword>
<organism evidence="1 2">
    <name type="scientific">Rhodotorula paludigena</name>
    <dbReference type="NCBI Taxonomy" id="86838"/>
    <lineage>
        <taxon>Eukaryota</taxon>
        <taxon>Fungi</taxon>
        <taxon>Dikarya</taxon>
        <taxon>Basidiomycota</taxon>
        <taxon>Pucciniomycotina</taxon>
        <taxon>Microbotryomycetes</taxon>
        <taxon>Sporidiobolales</taxon>
        <taxon>Sporidiobolaceae</taxon>
        <taxon>Rhodotorula</taxon>
    </lineage>
</organism>
<name>A0AAV5GYY9_9BASI</name>
<dbReference type="EMBL" id="BQKY01000016">
    <property type="protein sequence ID" value="GJN94237.1"/>
    <property type="molecule type" value="Genomic_DNA"/>
</dbReference>
<dbReference type="AlphaFoldDB" id="A0AAV5GYY9"/>
<gene>
    <name evidence="1" type="ORF">Rhopal_007311-T1</name>
</gene>
<evidence type="ECO:0000313" key="1">
    <source>
        <dbReference type="EMBL" id="GJN94237.1"/>
    </source>
</evidence>
<accession>A0AAV5GYY9</accession>
<comment type="caution">
    <text evidence="1">The sequence shown here is derived from an EMBL/GenBank/DDBJ whole genome shotgun (WGS) entry which is preliminary data.</text>
</comment>
<reference evidence="1 2" key="1">
    <citation type="submission" date="2021-12" db="EMBL/GenBank/DDBJ databases">
        <title>High titer production of polyol ester of fatty acids by Rhodotorula paludigena BS15 towards product separation-free biomass refinery.</title>
        <authorList>
            <person name="Mano J."/>
            <person name="Ono H."/>
            <person name="Tanaka T."/>
            <person name="Naito K."/>
            <person name="Sushida H."/>
            <person name="Ike M."/>
            <person name="Tokuyasu K."/>
            <person name="Kitaoka M."/>
        </authorList>
    </citation>
    <scope>NUCLEOTIDE SEQUENCE [LARGE SCALE GENOMIC DNA]</scope>
    <source>
        <strain evidence="1 2">BS15</strain>
    </source>
</reference>